<protein>
    <submittedName>
        <fullName evidence="1">Uncharacterized protein</fullName>
    </submittedName>
</protein>
<gene>
    <name evidence="1" type="ORF">S01H1_54736</name>
</gene>
<organism evidence="1">
    <name type="scientific">marine sediment metagenome</name>
    <dbReference type="NCBI Taxonomy" id="412755"/>
    <lineage>
        <taxon>unclassified sequences</taxon>
        <taxon>metagenomes</taxon>
        <taxon>ecological metagenomes</taxon>
    </lineage>
</organism>
<accession>X0W4S5</accession>
<dbReference type="EMBL" id="BARS01035531">
    <property type="protein sequence ID" value="GAG19603.1"/>
    <property type="molecule type" value="Genomic_DNA"/>
</dbReference>
<sequence>MGSGSKAKKGQINMGEPGHDIKDWEAYRWCVRNKIAISPRAYSATQWYIDIKNKDKTHTSPDTYGKTEIWNKIFEYCKYYYDKHRK</sequence>
<reference evidence="1" key="1">
    <citation type="journal article" date="2014" name="Front. Microbiol.">
        <title>High frequency of phylogenetically diverse reductive dehalogenase-homologous genes in deep subseafloor sedimentary metagenomes.</title>
        <authorList>
            <person name="Kawai M."/>
            <person name="Futagami T."/>
            <person name="Toyoda A."/>
            <person name="Takaki Y."/>
            <person name="Nishi S."/>
            <person name="Hori S."/>
            <person name="Arai W."/>
            <person name="Tsubouchi T."/>
            <person name="Morono Y."/>
            <person name="Uchiyama I."/>
            <person name="Ito T."/>
            <person name="Fujiyama A."/>
            <person name="Inagaki F."/>
            <person name="Takami H."/>
        </authorList>
    </citation>
    <scope>NUCLEOTIDE SEQUENCE</scope>
    <source>
        <strain evidence="1">Expedition CK06-06</strain>
    </source>
</reference>
<proteinExistence type="predicted"/>
<evidence type="ECO:0000313" key="1">
    <source>
        <dbReference type="EMBL" id="GAG19603.1"/>
    </source>
</evidence>
<comment type="caution">
    <text evidence="1">The sequence shown here is derived from an EMBL/GenBank/DDBJ whole genome shotgun (WGS) entry which is preliminary data.</text>
</comment>
<name>X0W4S5_9ZZZZ</name>
<dbReference type="AlphaFoldDB" id="X0W4S5"/>